<dbReference type="InterPro" id="IPR052173">
    <property type="entry name" value="Beta-lactam_resp_regulator"/>
</dbReference>
<sequence length="821" mass="94955">MHFFKRFYLLGSIVLASIIPMLTITHYVEPIVNEYEALPNNMPIEAYPTEIAIEATPILSLETILWIIYGIGVVLFALRFAVNLFKLYQRISENERVPQRSFIYVLLKDYRIPHSFFKYLFLNKSKFENNTIPKEVLLHEETHAKQLHSLDIIIVELLQIVFWFHPLVYILKHHIKLNHEFLADQAVLNQGTEAKNYQSILLQFSSGTQEYQFSSAINYSSIKKRFTVMKTQTSKTRMWLSTLLILPIIAILFFSFTEREYVQREKPDTTKAIKKELEKANTYKLEYVGENIIEVYLKKYEQYESLRVKKPHYINKSNEEQKEMDALFSDLGGMYFRMSKTNKAKVKRPIPPILPYAKITLNGKTYFKKKSELSEQEKSTLPPPPPPSTKKTKGGPNDGDTQEVYNPSFIEYVIEMEELGASFYLDDKKITSDEAKAIAKNNKGKRTAMTTQRDENGQYLVKLSSSENKTLYARSIELKILNNNAYLIDGIKATKKTFVEVLNQLHQDITFEERNKIMNIHVSSSHTISDKETWFIYNSLQDYGFYRIVTPNQEINRVKGNTPFAIESHISKQQNATKEQITEYNTWAKKLNKKNNNLDKVHENDKHEGYLIISPKDFKYYKSIYDKMSEKQKRESEPLPQGVLLVQKQDMPQKNATKTQLATYNKLAKYYNSMIEEGGNIRIQMKDVEKMKYIYGLMSDKQKKSAEPFPDFPKPPPPPEPATIQVIEEQDIPIPPPAVDAPEPIEIIEEGGIMPPPPPPAPESPLDFVIRMAKTNAKFYFNNKPVSSDKAIELLKNSTKLNVSAKNTGTKQPLIYISENQ</sequence>
<dbReference type="RefSeq" id="WP_185787941.1">
    <property type="nucleotide sequence ID" value="NZ_JACLCP010000001.1"/>
</dbReference>
<keyword evidence="2" id="KW-0812">Transmembrane</keyword>
<name>A0A842ITT3_9FLAO</name>
<keyword evidence="2" id="KW-1133">Transmembrane helix</keyword>
<dbReference type="CDD" id="cd07341">
    <property type="entry name" value="M56_BlaR1_MecR1_like"/>
    <property type="match status" value="1"/>
</dbReference>
<evidence type="ECO:0000313" key="5">
    <source>
        <dbReference type="Proteomes" id="UP000533900"/>
    </source>
</evidence>
<evidence type="ECO:0000313" key="4">
    <source>
        <dbReference type="EMBL" id="MBC2844258.1"/>
    </source>
</evidence>
<evidence type="ECO:0000256" key="2">
    <source>
        <dbReference type="SAM" id="Phobius"/>
    </source>
</evidence>
<feature type="transmembrane region" description="Helical" evidence="2">
    <location>
        <begin position="7"/>
        <end position="28"/>
    </location>
</feature>
<gene>
    <name evidence="4" type="ORF">H7F21_04070</name>
</gene>
<protein>
    <submittedName>
        <fullName evidence="4">M56 family metallopeptidase</fullName>
    </submittedName>
</protein>
<dbReference type="PANTHER" id="PTHR34978">
    <property type="entry name" value="POSSIBLE SENSOR-TRANSDUCER PROTEIN BLAR"/>
    <property type="match status" value="1"/>
</dbReference>
<feature type="transmembrane region" description="Helical" evidence="2">
    <location>
        <begin position="64"/>
        <end position="82"/>
    </location>
</feature>
<evidence type="ECO:0000259" key="3">
    <source>
        <dbReference type="Pfam" id="PF05569"/>
    </source>
</evidence>
<dbReference type="EMBL" id="JACLCP010000001">
    <property type="protein sequence ID" value="MBC2844258.1"/>
    <property type="molecule type" value="Genomic_DNA"/>
</dbReference>
<feature type="region of interest" description="Disordered" evidence="1">
    <location>
        <begin position="371"/>
        <end position="402"/>
    </location>
</feature>
<feature type="transmembrane region" description="Helical" evidence="2">
    <location>
        <begin position="238"/>
        <end position="256"/>
    </location>
</feature>
<dbReference type="AlphaFoldDB" id="A0A842ITT3"/>
<reference evidence="4" key="1">
    <citation type="submission" date="2020-08" db="EMBL/GenBank/DDBJ databases">
        <title>Winogradskyella ouciana sp. nov., isolated from the hadal seawater of the Mariana Trench.</title>
        <authorList>
            <person name="He X."/>
        </authorList>
    </citation>
    <scope>NUCLEOTIDE SEQUENCE [LARGE SCALE GENOMIC DNA]</scope>
    <source>
        <strain evidence="4">KCTC 52348</strain>
    </source>
</reference>
<accession>A0A842ITT3</accession>
<evidence type="ECO:0000256" key="1">
    <source>
        <dbReference type="SAM" id="MobiDB-lite"/>
    </source>
</evidence>
<dbReference type="PANTHER" id="PTHR34978:SF3">
    <property type="entry name" value="SLR0241 PROTEIN"/>
    <property type="match status" value="1"/>
</dbReference>
<proteinExistence type="predicted"/>
<organism evidence="4 5">
    <name type="scientific">Winogradskyella flava</name>
    <dbReference type="NCBI Taxonomy" id="1884876"/>
    <lineage>
        <taxon>Bacteria</taxon>
        <taxon>Pseudomonadati</taxon>
        <taxon>Bacteroidota</taxon>
        <taxon>Flavobacteriia</taxon>
        <taxon>Flavobacteriales</taxon>
        <taxon>Flavobacteriaceae</taxon>
        <taxon>Winogradskyella</taxon>
    </lineage>
</organism>
<keyword evidence="5" id="KW-1185">Reference proteome</keyword>
<dbReference type="Pfam" id="PF05569">
    <property type="entry name" value="Peptidase_M56"/>
    <property type="match status" value="1"/>
</dbReference>
<dbReference type="Proteomes" id="UP000533900">
    <property type="component" value="Unassembled WGS sequence"/>
</dbReference>
<comment type="caution">
    <text evidence="4">The sequence shown here is derived from an EMBL/GenBank/DDBJ whole genome shotgun (WGS) entry which is preliminary data.</text>
</comment>
<feature type="domain" description="Peptidase M56" evidence="3">
    <location>
        <begin position="136"/>
        <end position="227"/>
    </location>
</feature>
<dbReference type="InterPro" id="IPR008756">
    <property type="entry name" value="Peptidase_M56"/>
</dbReference>
<keyword evidence="2" id="KW-0472">Membrane</keyword>